<proteinExistence type="predicted"/>
<name>A0ABP5AWH1_9ACTN</name>
<dbReference type="InterPro" id="IPR029065">
    <property type="entry name" value="Enolase_C-like"/>
</dbReference>
<keyword evidence="4" id="KW-0479">Metal-binding</keyword>
<comment type="cofactor">
    <cofactor evidence="2">
        <name>Mg(2+)</name>
        <dbReference type="ChEBI" id="CHEBI:18420"/>
    </cofactor>
</comment>
<keyword evidence="6" id="KW-0456">Lyase</keyword>
<evidence type="ECO:0000256" key="2">
    <source>
        <dbReference type="ARBA" id="ARBA00001946"/>
    </source>
</evidence>
<evidence type="ECO:0000313" key="10">
    <source>
        <dbReference type="Proteomes" id="UP001501303"/>
    </source>
</evidence>
<sequence length="474" mass="50939">MVAADTRDVRFPTSRELDGSDAMNPDPDYSAAYLTLRTDAADGAEGHGFVFTIGRGNDVQVAAIEALLPYVVGRDADALCADPGALYRELTGDSQLRWLGPEKGVMHMAIGAVVNAVWDLAARRAGKPLWQLLADAEPEWLVSQVDFRYLTDALTPGDALRLLRRGKEGAHTRAQVLRERGYPAYTTSPGWLGYSDEKLTRLARQAVAEGFTQIKLKVGADLDDDIRRLRAARAAVGPDIRIAIDANQRWDVGEAVEWTRALAGSGPYWIEEPTSPDDILGHAAVRAAVAPVKVATGEHAHNRVMFKQLLQARAVDVLQLDAARVGGVNENLAILLLAAYHGVPVCPHAGGVGLCELVQHLAMFDYVALSGTTEDRVIEYVDHLHEHFTDPVRITGGHYAAPTAPGFSSQMRPAALAQYGYPHGAFWTADRAAAGAAAIAVDRRAARASGRPGIPAPRRPPHGTPHPPATEGEA</sequence>
<dbReference type="SFLD" id="SFLDS00001">
    <property type="entry name" value="Enolase"/>
    <property type="match status" value="1"/>
</dbReference>
<dbReference type="InterPro" id="IPR034610">
    <property type="entry name" value="L-fuconate_dehydratase"/>
</dbReference>
<gene>
    <name evidence="9" type="ORF">GCM10009716_35780</name>
</gene>
<protein>
    <recommendedName>
        <fullName evidence="3">L-fuconate dehydratase</fullName>
        <ecNumber evidence="3">4.2.1.68</ecNumber>
    </recommendedName>
</protein>
<dbReference type="Gene3D" id="3.30.390.10">
    <property type="entry name" value="Enolase-like, N-terminal domain"/>
    <property type="match status" value="1"/>
</dbReference>
<evidence type="ECO:0000256" key="6">
    <source>
        <dbReference type="ARBA" id="ARBA00023239"/>
    </source>
</evidence>
<dbReference type="SFLD" id="SFLDF00111">
    <property type="entry name" value="L-fuconate_dehydratase"/>
    <property type="match status" value="1"/>
</dbReference>
<keyword evidence="10" id="KW-1185">Reference proteome</keyword>
<dbReference type="InterPro" id="IPR013341">
    <property type="entry name" value="Mandelate_racemase_N_dom"/>
</dbReference>
<dbReference type="PROSITE" id="PS00909">
    <property type="entry name" value="MR_MLE_2"/>
    <property type="match status" value="1"/>
</dbReference>
<evidence type="ECO:0000259" key="8">
    <source>
        <dbReference type="SMART" id="SM00922"/>
    </source>
</evidence>
<dbReference type="Pfam" id="PF13378">
    <property type="entry name" value="MR_MLE_C"/>
    <property type="match status" value="1"/>
</dbReference>
<dbReference type="InterPro" id="IPR046945">
    <property type="entry name" value="RHMD-like"/>
</dbReference>
<dbReference type="SMART" id="SM00922">
    <property type="entry name" value="MR_MLE"/>
    <property type="match status" value="1"/>
</dbReference>
<comment type="caution">
    <text evidence="9">The sequence shown here is derived from an EMBL/GenBank/DDBJ whole genome shotgun (WGS) entry which is preliminary data.</text>
</comment>
<dbReference type="InterPro" id="IPR013342">
    <property type="entry name" value="Mandelate_racemase_C"/>
</dbReference>
<dbReference type="SUPFAM" id="SSF51604">
    <property type="entry name" value="Enolase C-terminal domain-like"/>
    <property type="match status" value="1"/>
</dbReference>
<dbReference type="SUPFAM" id="SSF54826">
    <property type="entry name" value="Enolase N-terminal domain-like"/>
    <property type="match status" value="1"/>
</dbReference>
<dbReference type="Proteomes" id="UP001501303">
    <property type="component" value="Unassembled WGS sequence"/>
</dbReference>
<keyword evidence="5" id="KW-0460">Magnesium</keyword>
<feature type="region of interest" description="Disordered" evidence="7">
    <location>
        <begin position="444"/>
        <end position="474"/>
    </location>
</feature>
<evidence type="ECO:0000256" key="7">
    <source>
        <dbReference type="SAM" id="MobiDB-lite"/>
    </source>
</evidence>
<dbReference type="InterPro" id="IPR018110">
    <property type="entry name" value="Mandel_Rmase/mucon_lact_enz_CS"/>
</dbReference>
<evidence type="ECO:0000256" key="5">
    <source>
        <dbReference type="ARBA" id="ARBA00022842"/>
    </source>
</evidence>
<evidence type="ECO:0000313" key="9">
    <source>
        <dbReference type="EMBL" id="GAA1924349.1"/>
    </source>
</evidence>
<feature type="compositionally biased region" description="Pro residues" evidence="7">
    <location>
        <begin position="454"/>
        <end position="468"/>
    </location>
</feature>
<dbReference type="Pfam" id="PF02746">
    <property type="entry name" value="MR_MLE_N"/>
    <property type="match status" value="1"/>
</dbReference>
<evidence type="ECO:0000256" key="4">
    <source>
        <dbReference type="ARBA" id="ARBA00022723"/>
    </source>
</evidence>
<accession>A0ABP5AWH1</accession>
<evidence type="ECO:0000256" key="1">
    <source>
        <dbReference type="ARBA" id="ARBA00001737"/>
    </source>
</evidence>
<dbReference type="SFLD" id="SFLDG00179">
    <property type="entry name" value="mandelate_racemase"/>
    <property type="match status" value="1"/>
</dbReference>
<dbReference type="Gene3D" id="3.20.20.120">
    <property type="entry name" value="Enolase-like C-terminal domain"/>
    <property type="match status" value="1"/>
</dbReference>
<feature type="compositionally biased region" description="Basic and acidic residues" evidence="7">
    <location>
        <begin position="1"/>
        <end position="18"/>
    </location>
</feature>
<dbReference type="InterPro" id="IPR036849">
    <property type="entry name" value="Enolase-like_C_sf"/>
</dbReference>
<dbReference type="PANTHER" id="PTHR13794:SF58">
    <property type="entry name" value="MITOCHONDRIAL ENOLASE SUPERFAMILY MEMBER 1"/>
    <property type="match status" value="1"/>
</dbReference>
<evidence type="ECO:0000256" key="3">
    <source>
        <dbReference type="ARBA" id="ARBA00013142"/>
    </source>
</evidence>
<dbReference type="InterPro" id="IPR029017">
    <property type="entry name" value="Enolase-like_N"/>
</dbReference>
<dbReference type="EC" id="4.2.1.68" evidence="3"/>
<dbReference type="EMBL" id="BAAAMJ010000038">
    <property type="protein sequence ID" value="GAA1924349.1"/>
    <property type="molecule type" value="Genomic_DNA"/>
</dbReference>
<feature type="region of interest" description="Disordered" evidence="7">
    <location>
        <begin position="1"/>
        <end position="24"/>
    </location>
</feature>
<organism evidence="9 10">
    <name type="scientific">Streptomyces sodiiphilus</name>
    <dbReference type="NCBI Taxonomy" id="226217"/>
    <lineage>
        <taxon>Bacteria</taxon>
        <taxon>Bacillati</taxon>
        <taxon>Actinomycetota</taxon>
        <taxon>Actinomycetes</taxon>
        <taxon>Kitasatosporales</taxon>
        <taxon>Streptomycetaceae</taxon>
        <taxon>Streptomyces</taxon>
    </lineage>
</organism>
<comment type="catalytic activity">
    <reaction evidence="1">
        <text>L-fuconate = 2-dehydro-3-deoxy-L-fuconate + H2O</text>
        <dbReference type="Rhea" id="RHEA:22772"/>
        <dbReference type="ChEBI" id="CHEBI:15377"/>
        <dbReference type="ChEBI" id="CHEBI:21291"/>
        <dbReference type="ChEBI" id="CHEBI:37448"/>
        <dbReference type="EC" id="4.2.1.68"/>
    </reaction>
</comment>
<dbReference type="PANTHER" id="PTHR13794">
    <property type="entry name" value="ENOLASE SUPERFAMILY, MANDELATE RACEMASE"/>
    <property type="match status" value="1"/>
</dbReference>
<reference evidence="10" key="1">
    <citation type="journal article" date="2019" name="Int. J. Syst. Evol. Microbiol.">
        <title>The Global Catalogue of Microorganisms (GCM) 10K type strain sequencing project: providing services to taxonomists for standard genome sequencing and annotation.</title>
        <authorList>
            <consortium name="The Broad Institute Genomics Platform"/>
            <consortium name="The Broad Institute Genome Sequencing Center for Infectious Disease"/>
            <person name="Wu L."/>
            <person name="Ma J."/>
        </authorList>
    </citation>
    <scope>NUCLEOTIDE SEQUENCE [LARGE SCALE GENOMIC DNA]</scope>
    <source>
        <strain evidence="10">JCM 13581</strain>
    </source>
</reference>
<feature type="domain" description="Mandelate racemase/muconate lactonizing enzyme C-terminal" evidence="8">
    <location>
        <begin position="196"/>
        <end position="292"/>
    </location>
</feature>